<dbReference type="PANTHER" id="PTHR38481">
    <property type="entry name" value="HYALURONATE LYASE"/>
    <property type="match status" value="1"/>
</dbReference>
<dbReference type="SUPFAM" id="SSF48230">
    <property type="entry name" value="Chondroitin AC/alginate lyase"/>
    <property type="match status" value="1"/>
</dbReference>
<dbReference type="InterPro" id="IPR003159">
    <property type="entry name" value="Lyase_8_central_dom"/>
</dbReference>
<proteinExistence type="inferred from homology"/>
<evidence type="ECO:0000256" key="5">
    <source>
        <dbReference type="SAM" id="MobiDB-lite"/>
    </source>
</evidence>
<dbReference type="SUPFAM" id="SSF74650">
    <property type="entry name" value="Galactose mutarotase-like"/>
    <property type="match status" value="1"/>
</dbReference>
<evidence type="ECO:0000256" key="4">
    <source>
        <dbReference type="PIRSR" id="PIRSR638970-1"/>
    </source>
</evidence>
<dbReference type="GO" id="GO:0005576">
    <property type="term" value="C:extracellular region"/>
    <property type="evidence" value="ECO:0007669"/>
    <property type="project" value="InterPro"/>
</dbReference>
<keyword evidence="2 6" id="KW-0732">Signal</keyword>
<dbReference type="Proteomes" id="UP000593758">
    <property type="component" value="Chromosome"/>
</dbReference>
<feature type="active site" evidence="4">
    <location>
        <position position="279"/>
    </location>
</feature>
<reference evidence="9 10" key="1">
    <citation type="submission" date="2020-10" db="EMBL/GenBank/DDBJ databases">
        <title>Haloactinobacterium sp. RN3S43, a bacterium isolated from saline soil.</title>
        <authorList>
            <person name="Sun J.-Q."/>
        </authorList>
    </citation>
    <scope>NUCLEOTIDE SEQUENCE [LARGE SCALE GENOMIC DNA]</scope>
    <source>
        <strain evidence="9 10">RN3S43</strain>
    </source>
</reference>
<dbReference type="Pfam" id="PF08124">
    <property type="entry name" value="Lyase_8_N"/>
    <property type="match status" value="1"/>
</dbReference>
<evidence type="ECO:0000256" key="6">
    <source>
        <dbReference type="SAM" id="SignalP"/>
    </source>
</evidence>
<evidence type="ECO:0000313" key="10">
    <source>
        <dbReference type="Proteomes" id="UP000593758"/>
    </source>
</evidence>
<dbReference type="KEGG" id="halt:IM660_14490"/>
<sequence>MNLTASRRTFLVGAAAALATAGTIGTSTSARAAEPFDGLVDRRREFLTGGDVAAIHPELAQKRQTIDAEASDLIATFNRASGRRYLWPDLPINGASNTTEVGNMGVTANRITTLATAWASGGSEYYQDPDLLSDLQGALWFLSGQYRAGRSRPGNWWFWEIGLPRRVADTLILLGENAPDEVVDLLLAAVRFHAPDPNVRRDYSWLKETGANRVDKALSCIMRGLIDENEADVILGRDALSDVAGGGRNSVFGRVTSGDGFYDDGSFIQHGYLPYSGTYGGVAITGVAEVLALLAGSQWAVSDPQVNNLFESIDLTFAPFQWDVRTMDTTRGRAVSRQQGQDFHSGFAIASAILVLADSAPAADAARYRAMVKGWLDRTEDQPLATNNQTLAATARSLAVVEDEAITAAEPRVGTTNTYEQERIVHHRGEWAAVVNTSSARIGRYEWGNRENNLGWYQGDGMMFLYHREDSAQYSADFWPTVDPYALPGITVTGEERTSGLGDGTGIPRAQNSYAGGLTVAGEMGTTAMNLRNFSGKLTANKSWFYLDDRVVCVGSAITDTSGTGSRTIAENRSFPAGQIPEVQVDGETVALTDAPVATTAVHVAGHAGIVALAPEDTEDSENAAGAAPTWQVRSERRTGTWKTINDGSDTGGTDEEVSRDYVRIEREHTGDADWYAYQILPLADARTTADEAERPGVAVVLAEPAAHLIEAGDGTRMGHFFEAGTHGGYTVSGPCAVGHRQTPPPHSNASRRAKRQVEVVVAQPTRAGGTLTVELPIEVPDAVIEADESVTVVSTAPLVLAVDAGVRRGGEHRVMFASR</sequence>
<dbReference type="PROSITE" id="PS51318">
    <property type="entry name" value="TAT"/>
    <property type="match status" value="1"/>
</dbReference>
<keyword evidence="10" id="KW-1185">Reference proteome</keyword>
<feature type="active site" evidence="4">
    <location>
        <position position="270"/>
    </location>
</feature>
<dbReference type="InterPro" id="IPR011071">
    <property type="entry name" value="Lyase_8-like_C"/>
</dbReference>
<protein>
    <submittedName>
        <fullName evidence="9">Polysaccharide lyase 8 family protein</fullName>
    </submittedName>
</protein>
<accession>A0A7M1SS86</accession>
<feature type="domain" description="Polysaccharide lyase 8 N-terminal alpha-helical" evidence="8">
    <location>
        <begin position="55"/>
        <end position="373"/>
    </location>
</feature>
<dbReference type="InterPro" id="IPR012970">
    <property type="entry name" value="Lyase_8_alpha_N"/>
</dbReference>
<dbReference type="InterPro" id="IPR011013">
    <property type="entry name" value="Gal_mutarotase_sf_dom"/>
</dbReference>
<dbReference type="GO" id="GO:0005975">
    <property type="term" value="P:carbohydrate metabolic process"/>
    <property type="evidence" value="ECO:0007669"/>
    <property type="project" value="InterPro"/>
</dbReference>
<evidence type="ECO:0000256" key="1">
    <source>
        <dbReference type="ARBA" id="ARBA00006699"/>
    </source>
</evidence>
<dbReference type="EMBL" id="CP063169">
    <property type="protein sequence ID" value="QOR69854.1"/>
    <property type="molecule type" value="Genomic_DNA"/>
</dbReference>
<comment type="similarity">
    <text evidence="1">Belongs to the polysaccharide lyase 8 family.</text>
</comment>
<dbReference type="SUPFAM" id="SSF49863">
    <property type="entry name" value="Hyaluronate lyase-like, C-terminal domain"/>
    <property type="match status" value="1"/>
</dbReference>
<dbReference type="Pfam" id="PF02278">
    <property type="entry name" value="Lyase_8"/>
    <property type="match status" value="1"/>
</dbReference>
<dbReference type="Gene3D" id="2.60.220.10">
    <property type="entry name" value="Polysaccharide lyase family 8-like, C-terminal"/>
    <property type="match status" value="1"/>
</dbReference>
<dbReference type="InterPro" id="IPR006311">
    <property type="entry name" value="TAT_signal"/>
</dbReference>
<dbReference type="PANTHER" id="PTHR38481:SF1">
    <property type="entry name" value="HYALURONATE LYASE"/>
    <property type="match status" value="1"/>
</dbReference>
<feature type="signal peptide" evidence="6">
    <location>
        <begin position="1"/>
        <end position="32"/>
    </location>
</feature>
<dbReference type="GO" id="GO:0030246">
    <property type="term" value="F:carbohydrate binding"/>
    <property type="evidence" value="ECO:0007669"/>
    <property type="project" value="InterPro"/>
</dbReference>
<feature type="region of interest" description="Disordered" evidence="5">
    <location>
        <begin position="618"/>
        <end position="637"/>
    </location>
</feature>
<evidence type="ECO:0000256" key="2">
    <source>
        <dbReference type="ARBA" id="ARBA00022729"/>
    </source>
</evidence>
<gene>
    <name evidence="9" type="ORF">IM660_14490</name>
</gene>
<dbReference type="InterPro" id="IPR014718">
    <property type="entry name" value="GH-type_carb-bd"/>
</dbReference>
<dbReference type="RefSeq" id="WP_193496545.1">
    <property type="nucleotide sequence ID" value="NZ_CP063169.1"/>
</dbReference>
<dbReference type="InterPro" id="IPR038970">
    <property type="entry name" value="Lyase_8"/>
</dbReference>
<organism evidence="9 10">
    <name type="scientific">Ruania alkalisoli</name>
    <dbReference type="NCBI Taxonomy" id="2779775"/>
    <lineage>
        <taxon>Bacteria</taxon>
        <taxon>Bacillati</taxon>
        <taxon>Actinomycetota</taxon>
        <taxon>Actinomycetes</taxon>
        <taxon>Micrococcales</taxon>
        <taxon>Ruaniaceae</taxon>
        <taxon>Ruania</taxon>
    </lineage>
</organism>
<dbReference type="GO" id="GO:0016837">
    <property type="term" value="F:carbon-oxygen lyase activity, acting on polysaccharides"/>
    <property type="evidence" value="ECO:0007669"/>
    <property type="project" value="UniProtKB-ARBA"/>
</dbReference>
<evidence type="ECO:0000259" key="8">
    <source>
        <dbReference type="Pfam" id="PF08124"/>
    </source>
</evidence>
<evidence type="ECO:0000313" key="9">
    <source>
        <dbReference type="EMBL" id="QOR69854.1"/>
    </source>
</evidence>
<dbReference type="InterPro" id="IPR008929">
    <property type="entry name" value="Chondroitin_lyas"/>
</dbReference>
<evidence type="ECO:0000259" key="7">
    <source>
        <dbReference type="Pfam" id="PF02278"/>
    </source>
</evidence>
<name>A0A7M1SS86_9MICO</name>
<feature type="chain" id="PRO_5032292009" evidence="6">
    <location>
        <begin position="33"/>
        <end position="820"/>
    </location>
</feature>
<evidence type="ECO:0000256" key="3">
    <source>
        <dbReference type="ARBA" id="ARBA00023239"/>
    </source>
</evidence>
<keyword evidence="3 9" id="KW-0456">Lyase</keyword>
<dbReference type="Gene3D" id="1.50.10.100">
    <property type="entry name" value="Chondroitin AC/alginate lyase"/>
    <property type="match status" value="1"/>
</dbReference>
<feature type="active site" evidence="4">
    <location>
        <position position="333"/>
    </location>
</feature>
<dbReference type="Gene3D" id="2.70.98.10">
    <property type="match status" value="1"/>
</dbReference>
<dbReference type="AlphaFoldDB" id="A0A7M1SS86"/>
<feature type="domain" description="Polysaccharide lyase family 8 central" evidence="7">
    <location>
        <begin position="420"/>
        <end position="684"/>
    </location>
</feature>
<dbReference type="CDD" id="cd01083">
    <property type="entry name" value="GAG_Lyase"/>
    <property type="match status" value="1"/>
</dbReference>